<dbReference type="InterPro" id="IPR007324">
    <property type="entry name" value="Sugar-bd_dom_put"/>
</dbReference>
<sequence>MNGDVMLTRYPVDHRTLSDEDHLIMKVVRLYYEHDLTQAQVAKRMGFSRPKVSRLIAEGKARGLVKVEIAEPTGDFVPLEISLEDRYGLSEALVVASAEDRRGTDLNAGMAGGAVLARLCTRATVLGVAWGRSMRALADAMPQRAFMCKKIVPLLGGMGRVKGSLHSNQIGTTLAEKLNVDCPYLVAPAIARSPQSRAELMEMPGIEDVLAEGIACDVAVVGAGGLLPASTIVQAGYFELGEFLDLEEQGVVGEICCHFLDAEGNPCLPEFSERIVGLTLAQIKAIPKVVGIATGAEKAPSLAAVLKGGYVSTLVCDRELALALLKVEQRRDLAG</sequence>
<comment type="similarity">
    <text evidence="1">Belongs to the SorC transcriptional regulatory family.</text>
</comment>
<dbReference type="InterPro" id="IPR036388">
    <property type="entry name" value="WH-like_DNA-bd_sf"/>
</dbReference>
<dbReference type="GO" id="GO:0003677">
    <property type="term" value="F:DNA binding"/>
    <property type="evidence" value="ECO:0007669"/>
    <property type="project" value="UniProtKB-KW"/>
</dbReference>
<dbReference type="InterPro" id="IPR010982">
    <property type="entry name" value="Lambda_DNA-bd_dom_sf"/>
</dbReference>
<dbReference type="InterPro" id="IPR037171">
    <property type="entry name" value="NagB/RpiA_transferase-like"/>
</dbReference>
<evidence type="ECO:0000256" key="3">
    <source>
        <dbReference type="ARBA" id="ARBA00023125"/>
    </source>
</evidence>
<evidence type="ECO:0000256" key="4">
    <source>
        <dbReference type="ARBA" id="ARBA00023163"/>
    </source>
</evidence>
<evidence type="ECO:0000259" key="6">
    <source>
        <dbReference type="Pfam" id="PF12802"/>
    </source>
</evidence>
<dbReference type="Gene3D" id="3.40.50.1360">
    <property type="match status" value="1"/>
</dbReference>
<feature type="domain" description="HTH marR-type" evidence="6">
    <location>
        <begin position="33"/>
        <end position="68"/>
    </location>
</feature>
<evidence type="ECO:0000256" key="2">
    <source>
        <dbReference type="ARBA" id="ARBA00023015"/>
    </source>
</evidence>
<dbReference type="EMBL" id="CADCUW010000466">
    <property type="protein sequence ID" value="CAA9440295.1"/>
    <property type="molecule type" value="Genomic_DNA"/>
</dbReference>
<gene>
    <name evidence="7" type="ORF">AVDCRST_MAG01-01-3585</name>
</gene>
<keyword evidence="4" id="KW-0804">Transcription</keyword>
<dbReference type="SUPFAM" id="SSF100950">
    <property type="entry name" value="NagB/RpiA/CoA transferase-like"/>
    <property type="match status" value="1"/>
</dbReference>
<dbReference type="GO" id="GO:0003700">
    <property type="term" value="F:DNA-binding transcription factor activity"/>
    <property type="evidence" value="ECO:0007669"/>
    <property type="project" value="InterPro"/>
</dbReference>
<dbReference type="PANTHER" id="PTHR34294:SF1">
    <property type="entry name" value="TRANSCRIPTIONAL REGULATOR LSRR"/>
    <property type="match status" value="1"/>
</dbReference>
<accession>A0A6J4QBV9</accession>
<reference evidence="7" key="1">
    <citation type="submission" date="2020-02" db="EMBL/GenBank/DDBJ databases">
        <authorList>
            <person name="Meier V. D."/>
        </authorList>
    </citation>
    <scope>NUCLEOTIDE SEQUENCE</scope>
    <source>
        <strain evidence="7">AVDCRST_MAG01</strain>
    </source>
</reference>
<dbReference type="Pfam" id="PF04198">
    <property type="entry name" value="Sugar-bind"/>
    <property type="match status" value="1"/>
</dbReference>
<evidence type="ECO:0000259" key="5">
    <source>
        <dbReference type="Pfam" id="PF04198"/>
    </source>
</evidence>
<keyword evidence="3" id="KW-0238">DNA-binding</keyword>
<feature type="domain" description="Sugar-binding" evidence="5">
    <location>
        <begin position="78"/>
        <end position="326"/>
    </location>
</feature>
<evidence type="ECO:0000313" key="7">
    <source>
        <dbReference type="EMBL" id="CAA9440295.1"/>
    </source>
</evidence>
<name>A0A6J4QBV9_9ACTN</name>
<dbReference type="AlphaFoldDB" id="A0A6J4QBV9"/>
<dbReference type="SUPFAM" id="SSF47413">
    <property type="entry name" value="lambda repressor-like DNA-binding domains"/>
    <property type="match status" value="1"/>
</dbReference>
<evidence type="ECO:0008006" key="8">
    <source>
        <dbReference type="Google" id="ProtNLM"/>
    </source>
</evidence>
<dbReference type="Gene3D" id="1.10.10.10">
    <property type="entry name" value="Winged helix-like DNA-binding domain superfamily/Winged helix DNA-binding domain"/>
    <property type="match status" value="1"/>
</dbReference>
<dbReference type="GO" id="GO:0030246">
    <property type="term" value="F:carbohydrate binding"/>
    <property type="evidence" value="ECO:0007669"/>
    <property type="project" value="InterPro"/>
</dbReference>
<dbReference type="Pfam" id="PF12802">
    <property type="entry name" value="MarR_2"/>
    <property type="match status" value="1"/>
</dbReference>
<protein>
    <recommendedName>
        <fullName evidence="8">Sugar-binding domain-containing protein</fullName>
    </recommendedName>
</protein>
<organism evidence="7">
    <name type="scientific">uncultured Rubrobacteraceae bacterium</name>
    <dbReference type="NCBI Taxonomy" id="349277"/>
    <lineage>
        <taxon>Bacteria</taxon>
        <taxon>Bacillati</taxon>
        <taxon>Actinomycetota</taxon>
        <taxon>Rubrobacteria</taxon>
        <taxon>Rubrobacterales</taxon>
        <taxon>Rubrobacteraceae</taxon>
        <taxon>environmental samples</taxon>
    </lineage>
</organism>
<dbReference type="InterPro" id="IPR000835">
    <property type="entry name" value="HTH_MarR-typ"/>
</dbReference>
<dbReference type="InterPro" id="IPR051054">
    <property type="entry name" value="SorC_transcr_regulators"/>
</dbReference>
<proteinExistence type="inferred from homology"/>
<dbReference type="PANTHER" id="PTHR34294">
    <property type="entry name" value="TRANSCRIPTIONAL REGULATOR-RELATED"/>
    <property type="match status" value="1"/>
</dbReference>
<keyword evidence="2" id="KW-0805">Transcription regulation</keyword>
<evidence type="ECO:0000256" key="1">
    <source>
        <dbReference type="ARBA" id="ARBA00010466"/>
    </source>
</evidence>